<keyword evidence="2" id="KW-0812">Transmembrane</keyword>
<name>A0A3M2RNB5_9HYPO</name>
<sequence>MMHNRTPEPTQYPSRDRGYKHQPLNRSRRFELISFTDLFALGTAGLLAIQLTLDFLRTPSLRSGRILSSVRLIMDVGAALDKHVFEQASVWDGDQLDSWVETVELQCQPAEGHEEASVGEDGDCDCCMRLRQIPRSRAGD</sequence>
<reference evidence="3 4" key="1">
    <citation type="submission" date="2017-06" db="EMBL/GenBank/DDBJ databases">
        <title>Comparative genomic analysis of Ambrosia Fusariam Clade fungi.</title>
        <authorList>
            <person name="Stajich J.E."/>
            <person name="Carrillo J."/>
            <person name="Kijimoto T."/>
            <person name="Eskalen A."/>
            <person name="O'Donnell K."/>
            <person name="Kasson M."/>
        </authorList>
    </citation>
    <scope>NUCLEOTIDE SEQUENCE [LARGE SCALE GENOMIC DNA]</scope>
    <source>
        <strain evidence="3">UCR3666</strain>
    </source>
</reference>
<accession>A0A3M2RNB5</accession>
<gene>
    <name evidence="3" type="ORF">CDV36_013632</name>
</gene>
<evidence type="ECO:0000313" key="4">
    <source>
        <dbReference type="Proteomes" id="UP000277212"/>
    </source>
</evidence>
<keyword evidence="4" id="KW-1185">Reference proteome</keyword>
<comment type="caution">
    <text evidence="3">The sequence shown here is derived from an EMBL/GenBank/DDBJ whole genome shotgun (WGS) entry which is preliminary data.</text>
</comment>
<dbReference type="OrthoDB" id="5074786at2759"/>
<protein>
    <submittedName>
        <fullName evidence="3">Uncharacterized protein</fullName>
    </submittedName>
</protein>
<dbReference type="EMBL" id="NKUJ01000389">
    <property type="protein sequence ID" value="RMJ06767.1"/>
    <property type="molecule type" value="Genomic_DNA"/>
</dbReference>
<dbReference type="AlphaFoldDB" id="A0A3M2RNB5"/>
<evidence type="ECO:0000256" key="2">
    <source>
        <dbReference type="SAM" id="Phobius"/>
    </source>
</evidence>
<evidence type="ECO:0000313" key="3">
    <source>
        <dbReference type="EMBL" id="RMJ06767.1"/>
    </source>
</evidence>
<evidence type="ECO:0000256" key="1">
    <source>
        <dbReference type="SAM" id="MobiDB-lite"/>
    </source>
</evidence>
<keyword evidence="2" id="KW-0472">Membrane</keyword>
<proteinExistence type="predicted"/>
<feature type="transmembrane region" description="Helical" evidence="2">
    <location>
        <begin position="32"/>
        <end position="56"/>
    </location>
</feature>
<dbReference type="Proteomes" id="UP000277212">
    <property type="component" value="Unassembled WGS sequence"/>
</dbReference>
<keyword evidence="2" id="KW-1133">Transmembrane helix</keyword>
<feature type="region of interest" description="Disordered" evidence="1">
    <location>
        <begin position="1"/>
        <end position="20"/>
    </location>
</feature>
<organism evidence="3 4">
    <name type="scientific">Fusarium kuroshium</name>
    <dbReference type="NCBI Taxonomy" id="2010991"/>
    <lineage>
        <taxon>Eukaryota</taxon>
        <taxon>Fungi</taxon>
        <taxon>Dikarya</taxon>
        <taxon>Ascomycota</taxon>
        <taxon>Pezizomycotina</taxon>
        <taxon>Sordariomycetes</taxon>
        <taxon>Hypocreomycetidae</taxon>
        <taxon>Hypocreales</taxon>
        <taxon>Nectriaceae</taxon>
        <taxon>Fusarium</taxon>
        <taxon>Fusarium solani species complex</taxon>
    </lineage>
</organism>